<dbReference type="RefSeq" id="XP_040700427.1">
    <property type="nucleotide sequence ID" value="XM_040839982.1"/>
</dbReference>
<dbReference type="VEuPathDB" id="FungiDB:ASPSYDRAFT_1149434"/>
<dbReference type="GeneID" id="63756055"/>
<organism evidence="1 2">
    <name type="scientific">Aspergillus sydowii CBS 593.65</name>
    <dbReference type="NCBI Taxonomy" id="1036612"/>
    <lineage>
        <taxon>Eukaryota</taxon>
        <taxon>Fungi</taxon>
        <taxon>Dikarya</taxon>
        <taxon>Ascomycota</taxon>
        <taxon>Pezizomycotina</taxon>
        <taxon>Eurotiomycetes</taxon>
        <taxon>Eurotiomycetidae</taxon>
        <taxon>Eurotiales</taxon>
        <taxon>Aspergillaceae</taxon>
        <taxon>Aspergillus</taxon>
        <taxon>Aspergillus subgen. Nidulantes</taxon>
    </lineage>
</organism>
<gene>
    <name evidence="1" type="ORF">ASPSYDRAFT_1149434</name>
</gene>
<reference evidence="2" key="1">
    <citation type="journal article" date="2017" name="Genome Biol.">
        <title>Comparative genomics reveals high biological diversity and specific adaptations in the industrially and medically important fungal genus Aspergillus.</title>
        <authorList>
            <person name="de Vries R.P."/>
            <person name="Riley R."/>
            <person name="Wiebenga A."/>
            <person name="Aguilar-Osorio G."/>
            <person name="Amillis S."/>
            <person name="Uchima C.A."/>
            <person name="Anderluh G."/>
            <person name="Asadollahi M."/>
            <person name="Askin M."/>
            <person name="Barry K."/>
            <person name="Battaglia E."/>
            <person name="Bayram O."/>
            <person name="Benocci T."/>
            <person name="Braus-Stromeyer S.A."/>
            <person name="Caldana C."/>
            <person name="Canovas D."/>
            <person name="Cerqueira G.C."/>
            <person name="Chen F."/>
            <person name="Chen W."/>
            <person name="Choi C."/>
            <person name="Clum A."/>
            <person name="Dos Santos R.A."/>
            <person name="Damasio A.R."/>
            <person name="Diallinas G."/>
            <person name="Emri T."/>
            <person name="Fekete E."/>
            <person name="Flipphi M."/>
            <person name="Freyberg S."/>
            <person name="Gallo A."/>
            <person name="Gournas C."/>
            <person name="Habgood R."/>
            <person name="Hainaut M."/>
            <person name="Harispe M.L."/>
            <person name="Henrissat B."/>
            <person name="Hilden K.S."/>
            <person name="Hope R."/>
            <person name="Hossain A."/>
            <person name="Karabika E."/>
            <person name="Karaffa L."/>
            <person name="Karanyi Z."/>
            <person name="Krasevec N."/>
            <person name="Kuo A."/>
            <person name="Kusch H."/>
            <person name="LaButti K."/>
            <person name="Lagendijk E.L."/>
            <person name="Lapidus A."/>
            <person name="Levasseur A."/>
            <person name="Lindquist E."/>
            <person name="Lipzen A."/>
            <person name="Logrieco A.F."/>
            <person name="MacCabe A."/>
            <person name="Maekelae M.R."/>
            <person name="Malavazi I."/>
            <person name="Melin P."/>
            <person name="Meyer V."/>
            <person name="Mielnichuk N."/>
            <person name="Miskei M."/>
            <person name="Molnar A.P."/>
            <person name="Mule G."/>
            <person name="Ngan C.Y."/>
            <person name="Orejas M."/>
            <person name="Orosz E."/>
            <person name="Ouedraogo J.P."/>
            <person name="Overkamp K.M."/>
            <person name="Park H.-S."/>
            <person name="Perrone G."/>
            <person name="Piumi F."/>
            <person name="Punt P.J."/>
            <person name="Ram A.F."/>
            <person name="Ramon A."/>
            <person name="Rauscher S."/>
            <person name="Record E."/>
            <person name="Riano-Pachon D.M."/>
            <person name="Robert V."/>
            <person name="Roehrig J."/>
            <person name="Ruller R."/>
            <person name="Salamov A."/>
            <person name="Salih N.S."/>
            <person name="Samson R.A."/>
            <person name="Sandor E."/>
            <person name="Sanguinetti M."/>
            <person name="Schuetze T."/>
            <person name="Sepcic K."/>
            <person name="Shelest E."/>
            <person name="Sherlock G."/>
            <person name="Sophianopoulou V."/>
            <person name="Squina F.M."/>
            <person name="Sun H."/>
            <person name="Susca A."/>
            <person name="Todd R.B."/>
            <person name="Tsang A."/>
            <person name="Unkles S.E."/>
            <person name="van de Wiele N."/>
            <person name="van Rossen-Uffink D."/>
            <person name="Oliveira J.V."/>
            <person name="Vesth T.C."/>
            <person name="Visser J."/>
            <person name="Yu J.-H."/>
            <person name="Zhou M."/>
            <person name="Andersen M.R."/>
            <person name="Archer D.B."/>
            <person name="Baker S.E."/>
            <person name="Benoit I."/>
            <person name="Brakhage A.A."/>
            <person name="Braus G.H."/>
            <person name="Fischer R."/>
            <person name="Frisvad J.C."/>
            <person name="Goldman G.H."/>
            <person name="Houbraken J."/>
            <person name="Oakley B."/>
            <person name="Pocsi I."/>
            <person name="Scazzocchio C."/>
            <person name="Seiboth B."/>
            <person name="vanKuyk P.A."/>
            <person name="Wortman J."/>
            <person name="Dyer P.S."/>
            <person name="Grigoriev I.V."/>
        </authorList>
    </citation>
    <scope>NUCLEOTIDE SEQUENCE [LARGE SCALE GENOMIC DNA]</scope>
    <source>
        <strain evidence="2">CBS 593.65</strain>
    </source>
</reference>
<name>A0A1L9TB52_9EURO</name>
<dbReference type="Proteomes" id="UP000184356">
    <property type="component" value="Unassembled WGS sequence"/>
</dbReference>
<proteinExistence type="predicted"/>
<keyword evidence="2" id="KW-1185">Reference proteome</keyword>
<accession>A0A1L9TB52</accession>
<evidence type="ECO:0000313" key="2">
    <source>
        <dbReference type="Proteomes" id="UP000184356"/>
    </source>
</evidence>
<dbReference type="AlphaFoldDB" id="A0A1L9TB52"/>
<evidence type="ECO:0000313" key="1">
    <source>
        <dbReference type="EMBL" id="OJJ56621.1"/>
    </source>
</evidence>
<dbReference type="EMBL" id="KV878590">
    <property type="protein sequence ID" value="OJJ56621.1"/>
    <property type="molecule type" value="Genomic_DNA"/>
</dbReference>
<dbReference type="OrthoDB" id="5300101at2759"/>
<protein>
    <submittedName>
        <fullName evidence="1">Uncharacterized protein</fullName>
    </submittedName>
</protein>
<sequence>MRSGDLRSRDPSIKTPPPSSLWGRCCPNISFPRFLTALIHPNPYRTSNRPTSPTELNGIEFRMCYKIHATHTRFPHCTQKYTRDCLLLDPEQDYIQWCGRAEERGRICAVVVSTSMGSSTKRRVNCPRHRGVSSLQLPGFIRKDFGTWGKGVCIRAGA</sequence>